<dbReference type="Pfam" id="PF09368">
    <property type="entry name" value="Sas10"/>
    <property type="match status" value="1"/>
</dbReference>
<feature type="region of interest" description="Disordered" evidence="5">
    <location>
        <begin position="626"/>
        <end position="691"/>
    </location>
</feature>
<feature type="compositionally biased region" description="Basic and acidic residues" evidence="5">
    <location>
        <begin position="12"/>
        <end position="28"/>
    </location>
</feature>
<dbReference type="Pfam" id="PF04000">
    <property type="entry name" value="Sas10_Utp3"/>
    <property type="match status" value="1"/>
</dbReference>
<dbReference type="GO" id="GO:0000462">
    <property type="term" value="P:maturation of SSU-rRNA from tricistronic rRNA transcript (SSU-rRNA, 5.8S rRNA, LSU-rRNA)"/>
    <property type="evidence" value="ECO:0007669"/>
    <property type="project" value="TreeGrafter"/>
</dbReference>
<dbReference type="GO" id="GO:0032040">
    <property type="term" value="C:small-subunit processome"/>
    <property type="evidence" value="ECO:0007669"/>
    <property type="project" value="TreeGrafter"/>
</dbReference>
<keyword evidence="8" id="KW-1185">Reference proteome</keyword>
<sequence length="691" mass="78727">MGKRSNKRRRTPKPDKAHAQEDDTYMEKEVDDEIDAFHKQREMIPLDVNKDAGDSDDDLEEPVFDLEGYQNGDSYNGREDEDGEDEDEDEDDKDNRDFDDLEDKGFAAKNLNDNLSGKTLKISVARQAKYLREKFGGGEDEMSDDDEQDEERKTLWGSKKNLYYSADNIDYELQSSDEDLPMEEEAEVLKIQREKAKTLEIEDFGLEASDREDSDFDGEEKTFQDLSKVRVTQKPGVDVIDDLTIDDYEEIKKDLSALSKAEQMDVVYSSAPELVSLLSELNTSVDQLKQVKPLACKLVRKGKDQARGMDYLELKQIVLLTYCQAISFYLLLKSEGHPVRDHPVIARLVEIKNLWEKMKQISLKFPPQAGDGGNHIYESMNKLNGQDASLELKPNMVDISAKALVVSEMTGSLKDSAMDVDSKSAKKLQDSQLDLKSIEMMKIRENLEAKLKQKGIYGHIQGKVDKTLEDLVKPLNRSHVTTNDFDDEVACTKQHDPDDSHQGLNKLAQTALNKAKGWKVVSGDDDLPKRDDIAERRRKHELRVLARASVISTDDGDEGYDNPGINTVGADFQENEELESEDEFYRKVKTQRAEKLNAKAELYSRAHAIPMEEPEADGKRQITRQMEKNRGLTRNRKKLTKNPRKKYKIKHQKAVIRRKGQIRDMRKPSGPYGGESTGINTNVSRSIRFKS</sequence>
<name>A0AAV7FXM0_DENCH</name>
<dbReference type="EMBL" id="JAGFBR010000019">
    <property type="protein sequence ID" value="KAH0448172.1"/>
    <property type="molecule type" value="Genomic_DNA"/>
</dbReference>
<reference evidence="7 8" key="1">
    <citation type="journal article" date="2021" name="Hortic Res">
        <title>Chromosome-scale assembly of the Dendrobium chrysotoxum genome enhances the understanding of orchid evolution.</title>
        <authorList>
            <person name="Zhang Y."/>
            <person name="Zhang G.Q."/>
            <person name="Zhang D."/>
            <person name="Liu X.D."/>
            <person name="Xu X.Y."/>
            <person name="Sun W.H."/>
            <person name="Yu X."/>
            <person name="Zhu X."/>
            <person name="Wang Z.W."/>
            <person name="Zhao X."/>
            <person name="Zhong W.Y."/>
            <person name="Chen H."/>
            <person name="Yin W.L."/>
            <person name="Huang T."/>
            <person name="Niu S.C."/>
            <person name="Liu Z.J."/>
        </authorList>
    </citation>
    <scope>NUCLEOTIDE SEQUENCE [LARGE SCALE GENOMIC DNA]</scope>
    <source>
        <strain evidence="7">Lindl</strain>
    </source>
</reference>
<dbReference type="InterPro" id="IPR018972">
    <property type="entry name" value="Sas10_C_dom"/>
</dbReference>
<keyword evidence="4" id="KW-0539">Nucleus</keyword>
<evidence type="ECO:0000256" key="3">
    <source>
        <dbReference type="ARBA" id="ARBA00022553"/>
    </source>
</evidence>
<comment type="similarity">
    <text evidence="2">Belongs to the SAS10 family.</text>
</comment>
<dbReference type="PANTHER" id="PTHR13237:SF8">
    <property type="entry name" value="SOMETHING ABOUT SILENCING PROTEIN 10"/>
    <property type="match status" value="1"/>
</dbReference>
<feature type="compositionally biased region" description="Acidic residues" evidence="5">
    <location>
        <begin position="138"/>
        <end position="149"/>
    </location>
</feature>
<evidence type="ECO:0000259" key="6">
    <source>
        <dbReference type="Pfam" id="PF09368"/>
    </source>
</evidence>
<comment type="subcellular location">
    <subcellularLocation>
        <location evidence="1">Nucleus</location>
    </subcellularLocation>
</comment>
<feature type="compositionally biased region" description="Acidic residues" evidence="5">
    <location>
        <begin position="79"/>
        <end position="92"/>
    </location>
</feature>
<dbReference type="InterPro" id="IPR007146">
    <property type="entry name" value="Sas10/Utp3/C1D"/>
</dbReference>
<protein>
    <recommendedName>
        <fullName evidence="6">Sas10 C-terminal domain-containing protein</fullName>
    </recommendedName>
</protein>
<feature type="region of interest" description="Disordered" evidence="5">
    <location>
        <begin position="134"/>
        <end position="155"/>
    </location>
</feature>
<gene>
    <name evidence="7" type="ORF">IEQ34_021972</name>
</gene>
<keyword evidence="3" id="KW-0597">Phosphoprotein</keyword>
<accession>A0AAV7FXM0</accession>
<proteinExistence type="inferred from homology"/>
<evidence type="ECO:0000313" key="8">
    <source>
        <dbReference type="Proteomes" id="UP000775213"/>
    </source>
</evidence>
<evidence type="ECO:0000256" key="4">
    <source>
        <dbReference type="ARBA" id="ARBA00023242"/>
    </source>
</evidence>
<feature type="compositionally biased region" description="Basic residues" evidence="5">
    <location>
        <begin position="631"/>
        <end position="660"/>
    </location>
</feature>
<feature type="region of interest" description="Disordered" evidence="5">
    <location>
        <begin position="1"/>
        <end position="101"/>
    </location>
</feature>
<comment type="caution">
    <text evidence="7">The sequence shown here is derived from an EMBL/GenBank/DDBJ whole genome shotgun (WGS) entry which is preliminary data.</text>
</comment>
<dbReference type="PANTHER" id="PTHR13237">
    <property type="entry name" value="SOMETHING ABOUT SILENCING PROTEIN 10-RELATED"/>
    <property type="match status" value="1"/>
</dbReference>
<feature type="compositionally biased region" description="Basic and acidic residues" evidence="5">
    <location>
        <begin position="35"/>
        <end position="53"/>
    </location>
</feature>
<feature type="domain" description="Sas10 C-terminal" evidence="6">
    <location>
        <begin position="617"/>
        <end position="689"/>
    </location>
</feature>
<evidence type="ECO:0000256" key="2">
    <source>
        <dbReference type="ARBA" id="ARBA00010979"/>
    </source>
</evidence>
<dbReference type="Proteomes" id="UP000775213">
    <property type="component" value="Unassembled WGS sequence"/>
</dbReference>
<feature type="compositionally biased region" description="Basic residues" evidence="5">
    <location>
        <begin position="1"/>
        <end position="11"/>
    </location>
</feature>
<dbReference type="AlphaFoldDB" id="A0AAV7FXM0"/>
<feature type="compositionally biased region" description="Acidic residues" evidence="5">
    <location>
        <begin position="54"/>
        <end position="64"/>
    </location>
</feature>
<evidence type="ECO:0000256" key="5">
    <source>
        <dbReference type="SAM" id="MobiDB-lite"/>
    </source>
</evidence>
<evidence type="ECO:0000256" key="1">
    <source>
        <dbReference type="ARBA" id="ARBA00004123"/>
    </source>
</evidence>
<organism evidence="7 8">
    <name type="scientific">Dendrobium chrysotoxum</name>
    <name type="common">Orchid</name>
    <dbReference type="NCBI Taxonomy" id="161865"/>
    <lineage>
        <taxon>Eukaryota</taxon>
        <taxon>Viridiplantae</taxon>
        <taxon>Streptophyta</taxon>
        <taxon>Embryophyta</taxon>
        <taxon>Tracheophyta</taxon>
        <taxon>Spermatophyta</taxon>
        <taxon>Magnoliopsida</taxon>
        <taxon>Liliopsida</taxon>
        <taxon>Asparagales</taxon>
        <taxon>Orchidaceae</taxon>
        <taxon>Epidendroideae</taxon>
        <taxon>Malaxideae</taxon>
        <taxon>Dendrobiinae</taxon>
        <taxon>Dendrobium</taxon>
    </lineage>
</organism>
<evidence type="ECO:0000313" key="7">
    <source>
        <dbReference type="EMBL" id="KAH0448172.1"/>
    </source>
</evidence>